<feature type="domain" description="DUF7918" evidence="1">
    <location>
        <begin position="11"/>
        <end position="209"/>
    </location>
</feature>
<name>A0A8H6ZCG8_9AGAR</name>
<dbReference type="EMBL" id="JACAZH010000001">
    <property type="protein sequence ID" value="KAF7376503.1"/>
    <property type="molecule type" value="Genomic_DNA"/>
</dbReference>
<gene>
    <name evidence="2" type="ORF">MSAN_00066200</name>
</gene>
<dbReference type="PANTHER" id="PTHR36223">
    <property type="entry name" value="BETA-LACTAMASE-TYPE TRANSPEPTIDASE FOLD DOMAIN CONTAINING PROTEIN"/>
    <property type="match status" value="1"/>
</dbReference>
<keyword evidence="3" id="KW-1185">Reference proteome</keyword>
<dbReference type="Proteomes" id="UP000623467">
    <property type="component" value="Unassembled WGS sequence"/>
</dbReference>
<dbReference type="InterPro" id="IPR057678">
    <property type="entry name" value="DUF7918"/>
</dbReference>
<accession>A0A8H6ZCG8</accession>
<evidence type="ECO:0000313" key="2">
    <source>
        <dbReference type="EMBL" id="KAF7376503.1"/>
    </source>
</evidence>
<reference evidence="2" key="1">
    <citation type="submission" date="2020-05" db="EMBL/GenBank/DDBJ databases">
        <title>Mycena genomes resolve the evolution of fungal bioluminescence.</title>
        <authorList>
            <person name="Tsai I.J."/>
        </authorList>
    </citation>
    <scope>NUCLEOTIDE SEQUENCE</scope>
    <source>
        <strain evidence="2">160909Yilan</strain>
    </source>
</reference>
<dbReference type="Pfam" id="PF25534">
    <property type="entry name" value="DUF7918"/>
    <property type="match status" value="1"/>
</dbReference>
<evidence type="ECO:0000259" key="1">
    <source>
        <dbReference type="Pfam" id="PF25534"/>
    </source>
</evidence>
<comment type="caution">
    <text evidence="2">The sequence shown here is derived from an EMBL/GenBank/DDBJ whole genome shotgun (WGS) entry which is preliminary data.</text>
</comment>
<organism evidence="2 3">
    <name type="scientific">Mycena sanguinolenta</name>
    <dbReference type="NCBI Taxonomy" id="230812"/>
    <lineage>
        <taxon>Eukaryota</taxon>
        <taxon>Fungi</taxon>
        <taxon>Dikarya</taxon>
        <taxon>Basidiomycota</taxon>
        <taxon>Agaricomycotina</taxon>
        <taxon>Agaricomycetes</taxon>
        <taxon>Agaricomycetidae</taxon>
        <taxon>Agaricales</taxon>
        <taxon>Marasmiineae</taxon>
        <taxon>Mycenaceae</taxon>
        <taxon>Mycena</taxon>
    </lineage>
</organism>
<dbReference type="PANTHER" id="PTHR36223:SF1">
    <property type="entry name" value="TRANSCRIPTION ELONGATION FACTOR EAF N-TERMINAL DOMAIN-CONTAINING PROTEIN"/>
    <property type="match status" value="1"/>
</dbReference>
<sequence length="295" mass="33423">MLQCGEFAAWVSIDGKETQEYGIEVSEDGKSVTCWIASELGKKFSVHWQNISYKGDVSGRIHMDGTSCQSRILRGEKLPSATMLDGVVNGHSVKPFVFSSLELTDDESFLDRASHQGLGLIELRIVPIRITKKTQEIYSHPFPNAFSEVKVHERSKKAITQQITLAEPEFVAIPYMRSRTEVIGPDLIKFSFKYRPADILRANGIMPSSQQLKRKASSEMLHAPTPDRYDEADAKEEKMLRERLNVLEAKRLKTEKDARVKDDPDMLVDLTKEGRKKVKRENQPAFVQGEIIDLT</sequence>
<protein>
    <recommendedName>
        <fullName evidence="1">DUF7918 domain-containing protein</fullName>
    </recommendedName>
</protein>
<proteinExistence type="predicted"/>
<dbReference type="OrthoDB" id="3364132at2759"/>
<evidence type="ECO:0000313" key="3">
    <source>
        <dbReference type="Proteomes" id="UP000623467"/>
    </source>
</evidence>
<dbReference type="AlphaFoldDB" id="A0A8H6ZCG8"/>